<dbReference type="EC" id="5.6.2.2" evidence="3"/>
<dbReference type="Gene3D" id="3.30.1360.40">
    <property type="match status" value="1"/>
</dbReference>
<comment type="caution">
    <text evidence="10">The sequence shown here is derived from an EMBL/GenBank/DDBJ whole genome shotgun (WGS) entry which is preliminary data.</text>
</comment>
<evidence type="ECO:0000256" key="8">
    <source>
        <dbReference type="ARBA" id="ARBA00023235"/>
    </source>
</evidence>
<evidence type="ECO:0000256" key="2">
    <source>
        <dbReference type="ARBA" id="ARBA00001946"/>
    </source>
</evidence>
<evidence type="ECO:0000256" key="7">
    <source>
        <dbReference type="ARBA" id="ARBA00023125"/>
    </source>
</evidence>
<evidence type="ECO:0000313" key="10">
    <source>
        <dbReference type="EMBL" id="VVB02827.1"/>
    </source>
</evidence>
<protein>
    <recommendedName>
        <fullName evidence="3">DNA topoisomerase (ATP-hydrolyzing)</fullName>
        <ecNumber evidence="3">5.6.2.2</ecNumber>
    </recommendedName>
</protein>
<evidence type="ECO:0000256" key="1">
    <source>
        <dbReference type="ARBA" id="ARBA00000185"/>
    </source>
</evidence>
<dbReference type="SUPFAM" id="SSF56719">
    <property type="entry name" value="Type II DNA topoisomerase"/>
    <property type="match status" value="1"/>
</dbReference>
<dbReference type="InterPro" id="IPR013758">
    <property type="entry name" value="Topo_IIA_A/C_ab"/>
</dbReference>
<dbReference type="OrthoDB" id="10061337at2759"/>
<evidence type="ECO:0000256" key="6">
    <source>
        <dbReference type="ARBA" id="ARBA00023029"/>
    </source>
</evidence>
<evidence type="ECO:0000256" key="3">
    <source>
        <dbReference type="ARBA" id="ARBA00012895"/>
    </source>
</evidence>
<dbReference type="GO" id="GO:0003918">
    <property type="term" value="F:DNA topoisomerase type II (double strand cut, ATP-hydrolyzing) activity"/>
    <property type="evidence" value="ECO:0007669"/>
    <property type="project" value="UniProtKB-EC"/>
</dbReference>
<dbReference type="Gene3D" id="3.90.199.10">
    <property type="entry name" value="Topoisomerase II, domain 5"/>
    <property type="match status" value="1"/>
</dbReference>
<dbReference type="Proteomes" id="UP000489600">
    <property type="component" value="Unassembled WGS sequence"/>
</dbReference>
<dbReference type="InterPro" id="IPR013757">
    <property type="entry name" value="Topo_IIA_A_a_sf"/>
</dbReference>
<dbReference type="EMBL" id="CABITT030000004">
    <property type="protein sequence ID" value="VVB02827.1"/>
    <property type="molecule type" value="Genomic_DNA"/>
</dbReference>
<dbReference type="GO" id="GO:0005634">
    <property type="term" value="C:nucleus"/>
    <property type="evidence" value="ECO:0007669"/>
    <property type="project" value="TreeGrafter"/>
</dbReference>
<dbReference type="GO" id="GO:0006265">
    <property type="term" value="P:DNA topological change"/>
    <property type="evidence" value="ECO:0007669"/>
    <property type="project" value="InterPro"/>
</dbReference>
<dbReference type="GO" id="GO:0000819">
    <property type="term" value="P:sister chromatid segregation"/>
    <property type="evidence" value="ECO:0007669"/>
    <property type="project" value="TreeGrafter"/>
</dbReference>
<feature type="region of interest" description="Disordered" evidence="9">
    <location>
        <begin position="224"/>
        <end position="250"/>
    </location>
</feature>
<sequence length="250" mass="29003">MKKHAMPLMPYYKGFKGNISKDETKKQTYTTTGSYKVNPLFSDVVNCSDDTNAPLKLTLDETNMKWLMSLKRTEILKTLKLTSSISTRNVHLFDAKGDIQKYEMVEEIIESFCFEKLREHEDREFIDEIRNGSISLSSTTRIESQLIEEFTTGGYEVVRGVSDFRHLRSMELDSVLTSEYAMELSAKRKIVETKMQYLNDNPPRERFLKAVDAFVEKLEKLETAKNQKAKGEKRKTDKEPSKKNVKKQQT</sequence>
<keyword evidence="6" id="KW-0799">Topoisomerase</keyword>
<keyword evidence="7" id="KW-0238">DNA-binding</keyword>
<reference evidence="10" key="1">
    <citation type="submission" date="2019-07" db="EMBL/GenBank/DDBJ databases">
        <authorList>
            <person name="Dittberner H."/>
        </authorList>
    </citation>
    <scope>NUCLEOTIDE SEQUENCE [LARGE SCALE GENOMIC DNA]</scope>
</reference>
<dbReference type="Gene3D" id="1.10.268.10">
    <property type="entry name" value="Topoisomerase, domain 3"/>
    <property type="match status" value="1"/>
</dbReference>
<organism evidence="10 11">
    <name type="scientific">Arabis nemorensis</name>
    <dbReference type="NCBI Taxonomy" id="586526"/>
    <lineage>
        <taxon>Eukaryota</taxon>
        <taxon>Viridiplantae</taxon>
        <taxon>Streptophyta</taxon>
        <taxon>Embryophyta</taxon>
        <taxon>Tracheophyta</taxon>
        <taxon>Spermatophyta</taxon>
        <taxon>Magnoliopsida</taxon>
        <taxon>eudicotyledons</taxon>
        <taxon>Gunneridae</taxon>
        <taxon>Pentapetalae</taxon>
        <taxon>rosids</taxon>
        <taxon>malvids</taxon>
        <taxon>Brassicales</taxon>
        <taxon>Brassicaceae</taxon>
        <taxon>Arabideae</taxon>
        <taxon>Arabis</taxon>
    </lineage>
</organism>
<comment type="cofactor">
    <cofactor evidence="2">
        <name>Mg(2+)</name>
        <dbReference type="ChEBI" id="CHEBI:18420"/>
    </cofactor>
</comment>
<name>A0A565BMH8_9BRAS</name>
<dbReference type="InterPro" id="IPR013760">
    <property type="entry name" value="Topo_IIA-like_dom_sf"/>
</dbReference>
<proteinExistence type="predicted"/>
<dbReference type="AlphaFoldDB" id="A0A565BMH8"/>
<evidence type="ECO:0000256" key="5">
    <source>
        <dbReference type="ARBA" id="ARBA00022840"/>
    </source>
</evidence>
<keyword evidence="5" id="KW-0067">ATP-binding</keyword>
<dbReference type="GO" id="GO:0003677">
    <property type="term" value="F:DNA binding"/>
    <property type="evidence" value="ECO:0007669"/>
    <property type="project" value="UniProtKB-KW"/>
</dbReference>
<dbReference type="GO" id="GO:0000712">
    <property type="term" value="P:resolution of meiotic recombination intermediates"/>
    <property type="evidence" value="ECO:0007669"/>
    <property type="project" value="TreeGrafter"/>
</dbReference>
<evidence type="ECO:0000256" key="9">
    <source>
        <dbReference type="SAM" id="MobiDB-lite"/>
    </source>
</evidence>
<keyword evidence="4" id="KW-0547">Nucleotide-binding</keyword>
<dbReference type="PANTHER" id="PTHR10169">
    <property type="entry name" value="DNA TOPOISOMERASE/GYRASE"/>
    <property type="match status" value="1"/>
</dbReference>
<evidence type="ECO:0000256" key="4">
    <source>
        <dbReference type="ARBA" id="ARBA00022741"/>
    </source>
</evidence>
<dbReference type="GO" id="GO:0005524">
    <property type="term" value="F:ATP binding"/>
    <property type="evidence" value="ECO:0007669"/>
    <property type="project" value="UniProtKB-KW"/>
</dbReference>
<comment type="catalytic activity">
    <reaction evidence="1">
        <text>ATP-dependent breakage, passage and rejoining of double-stranded DNA.</text>
        <dbReference type="EC" id="5.6.2.2"/>
    </reaction>
</comment>
<gene>
    <name evidence="10" type="ORF">ANE_LOCUS13271</name>
</gene>
<dbReference type="PANTHER" id="PTHR10169:SF38">
    <property type="entry name" value="DNA TOPOISOMERASE 2"/>
    <property type="match status" value="1"/>
</dbReference>
<keyword evidence="11" id="KW-1185">Reference proteome</keyword>
<evidence type="ECO:0000313" key="11">
    <source>
        <dbReference type="Proteomes" id="UP000489600"/>
    </source>
</evidence>
<accession>A0A565BMH8</accession>
<dbReference type="InterPro" id="IPR050634">
    <property type="entry name" value="DNA_Topoisomerase_II"/>
</dbReference>
<keyword evidence="8" id="KW-0413">Isomerase</keyword>